<dbReference type="AlphaFoldDB" id="Q6IK39"/>
<accession>Q6IK39</accession>
<dbReference type="EMBL" id="BK002527">
    <property type="protein sequence ID" value="DAA04033.1"/>
    <property type="molecule type" value="Genomic_DNA"/>
</dbReference>
<reference evidence="1" key="1">
    <citation type="journal article" date="2003" name="Genome Biol.">
        <title>An integrated gene annotation and transcriptional profiling approach towards the full gene content of the Drosophila genome.</title>
        <authorList>
            <person name="Hild M."/>
            <person name="Beckmann B."/>
            <person name="Haas S.A."/>
            <person name="Koch B."/>
            <person name="Solovyev V."/>
            <person name="Busold C."/>
            <person name="Fellenberg K."/>
            <person name="Boutros M."/>
            <person name="Vingron M."/>
            <person name="Sauer F."/>
            <person name="Hoheisel J.D."/>
            <person name="Paro R."/>
        </authorList>
    </citation>
    <scope>NUCLEOTIDE SEQUENCE</scope>
</reference>
<organism evidence="1">
    <name type="scientific">Drosophila melanogaster</name>
    <name type="common">Fruit fly</name>
    <dbReference type="NCBI Taxonomy" id="7227"/>
    <lineage>
        <taxon>Eukaryota</taxon>
        <taxon>Metazoa</taxon>
        <taxon>Ecdysozoa</taxon>
        <taxon>Arthropoda</taxon>
        <taxon>Hexapoda</taxon>
        <taxon>Insecta</taxon>
        <taxon>Pterygota</taxon>
        <taxon>Neoptera</taxon>
        <taxon>Endopterygota</taxon>
        <taxon>Diptera</taxon>
        <taxon>Brachycera</taxon>
        <taxon>Muscomorpha</taxon>
        <taxon>Ephydroidea</taxon>
        <taxon>Drosophilidae</taxon>
        <taxon>Drosophila</taxon>
        <taxon>Sophophora</taxon>
    </lineage>
</organism>
<name>Q6IK39_DROME</name>
<evidence type="ECO:0000313" key="1">
    <source>
        <dbReference type="EMBL" id="DAA04033.1"/>
    </source>
</evidence>
<sequence length="52" mass="6020">MVFKCLNFRAVLRLLKAPNDDDDENNNFLSLLANTSANPRDFVQHLHKKAYT</sequence>
<proteinExistence type="predicted"/>
<protein>
    <submittedName>
        <fullName evidence="1">HDC13455</fullName>
    </submittedName>
</protein>
<gene>
    <name evidence="1" type="ORF">HDC13455</name>
</gene>